<evidence type="ECO:0000313" key="2">
    <source>
        <dbReference type="EMBL" id="AGE61743.1"/>
    </source>
</evidence>
<reference evidence="2" key="1">
    <citation type="submission" date="2012-08" db="EMBL/GenBank/DDBJ databases">
        <title>Sequences comparision among Chrysodeixis chalcites nucleopolyhedrovirus genotypes from a field strain of the Canary Islands.</title>
        <authorList>
            <person name="Bernal A."/>
            <person name="Simon O."/>
            <person name="Palma L."/>
            <person name="Williams T."/>
            <person name="Caballero P."/>
        </authorList>
    </citation>
    <scope>NUCLEOTIDE SEQUENCE</scope>
    <source>
        <strain evidence="2">TF1</strain>
    </source>
</reference>
<organism evidence="1">
    <name type="scientific">Chrysodeixis chalcites nucleopolyhedrovirus</name>
    <dbReference type="NCBI Taxonomy" id="320432"/>
    <lineage>
        <taxon>Viruses</taxon>
        <taxon>Viruses incertae sedis</taxon>
        <taxon>Naldaviricetes</taxon>
        <taxon>Lefavirales</taxon>
        <taxon>Baculoviridae</taxon>
        <taxon>Alphabaculovirus</taxon>
        <taxon>Alphabaculovirus chrychalcites</taxon>
    </lineage>
</organism>
<dbReference type="EMBL" id="JX560539">
    <property type="protein sequence ID" value="AGE61294.1"/>
    <property type="molecule type" value="Genomic_DNA"/>
</dbReference>
<evidence type="ECO:0000313" key="1">
    <source>
        <dbReference type="EMBL" id="AGE61294.1"/>
    </source>
</evidence>
<proteinExistence type="predicted"/>
<sequence>MIDFGLICLAADSVQYELYNLDSVVMQIQINIDFFTTLPDSNQLYDKLVNIQKKLKVLIAVVRDVHVNGTNENKIKGFVRDNIRKELDDWLQLYVGDDENAEIDHKKRLILSYTLWLATSLKRIGSRDLFKRYTALMNNNYASAFFHLTRVTDIESTDKNHILVLMAKLFRAYNLCGVIKQRLNKYYCRSDADSLS</sequence>
<accession>T1QZ24</accession>
<protein>
    <submittedName>
        <fullName evidence="1">Uncharacterized protein</fullName>
    </submittedName>
</protein>
<dbReference type="EMBL" id="JX560542">
    <property type="protein sequence ID" value="AGE61743.1"/>
    <property type="molecule type" value="Genomic_DNA"/>
</dbReference>
<reference evidence="1" key="2">
    <citation type="journal article" date="2013" name="Genome Announc.">
        <title>Complete Genome Sequences of Five Chrysodeixis chalcites Nucleopolyhedrovirus Genotypes from a Canary Islands Isolate.</title>
        <authorList>
            <person name="Bernal A."/>
            <person name="Williams T."/>
            <person name="Munoz D."/>
            <person name="Caballero P."/>
            <person name="Simon O."/>
        </authorList>
    </citation>
    <scope>NUCLEOTIDE SEQUENCE</scope>
    <source>
        <strain evidence="1">TF1</strain>
    </source>
</reference>
<name>T1QZ24_9ABAC</name>